<dbReference type="Proteomes" id="UP000317713">
    <property type="component" value="Chromosome"/>
</dbReference>
<evidence type="ECO:0000313" key="5">
    <source>
        <dbReference type="Proteomes" id="UP000317713"/>
    </source>
</evidence>
<dbReference type="RefSeq" id="WP_144615858.1">
    <property type="nucleotide sequence ID" value="NZ_CP042161.1"/>
</dbReference>
<dbReference type="InterPro" id="IPR013094">
    <property type="entry name" value="AB_hydrolase_3"/>
</dbReference>
<dbReference type="SUPFAM" id="SSF53474">
    <property type="entry name" value="alpha/beta-Hydrolases"/>
    <property type="match status" value="1"/>
</dbReference>
<name>A0A517I600_BREBE</name>
<dbReference type="PANTHER" id="PTHR48081">
    <property type="entry name" value="AB HYDROLASE SUPERFAMILY PROTEIN C4A8.06C"/>
    <property type="match status" value="1"/>
</dbReference>
<evidence type="ECO:0000259" key="3">
    <source>
        <dbReference type="Pfam" id="PF07859"/>
    </source>
</evidence>
<dbReference type="GO" id="GO:0016787">
    <property type="term" value="F:hydrolase activity"/>
    <property type="evidence" value="ECO:0007669"/>
    <property type="project" value="UniProtKB-KW"/>
</dbReference>
<dbReference type="InterPro" id="IPR050300">
    <property type="entry name" value="GDXG_lipolytic_enzyme"/>
</dbReference>
<dbReference type="PANTHER" id="PTHR48081:SF8">
    <property type="entry name" value="ALPHA_BETA HYDROLASE FOLD-3 DOMAIN-CONTAINING PROTEIN-RELATED"/>
    <property type="match status" value="1"/>
</dbReference>
<sequence>MPVHPQIQQILDVLNRSRTDVDFNQLTPQMMRMATDQNRDSGVEREQVKKVENLSLPLEGRSIPIRIYTPEGHAPFPALVYYHGGGFVIGNLETVDSVCRNIANNAKCVVISIDYRLAPEHPFPEGLEDAYDSLLYISNHADQFGIDPSQIAVGGDSAGANFAAVVSLMAKERQAPSIVFQLLINPAVGIVDTDLYPSMQENASGYLLDVKLLNWFLGHYIPPTADRQNPYLDPINGADLTGLPPTMVITAEYDPLRDGGKAYADKLRESGVDVIYRNEKGMIHSFTGFHTFIKQAQESLDEMSAQLRKAFKM</sequence>
<feature type="domain" description="Alpha/beta hydrolase fold-3" evidence="3">
    <location>
        <begin position="79"/>
        <end position="287"/>
    </location>
</feature>
<reference evidence="4 5" key="1">
    <citation type="submission" date="2019-07" db="EMBL/GenBank/DDBJ databases">
        <title>Characterization of Brevibacillus brevis HK544, as a potential biocontrol agent.</title>
        <authorList>
            <person name="Kim H."/>
        </authorList>
    </citation>
    <scope>NUCLEOTIDE SEQUENCE [LARGE SCALE GENOMIC DNA]</scope>
    <source>
        <strain evidence="4 5">HK544</strain>
    </source>
</reference>
<comment type="similarity">
    <text evidence="1">Belongs to the 'GDXG' lipolytic enzyme family.</text>
</comment>
<dbReference type="InterPro" id="IPR029058">
    <property type="entry name" value="AB_hydrolase_fold"/>
</dbReference>
<accession>A0A517I600</accession>
<gene>
    <name evidence="4" type="ORF">FPS98_10205</name>
</gene>
<proteinExistence type="inferred from homology"/>
<evidence type="ECO:0000256" key="1">
    <source>
        <dbReference type="ARBA" id="ARBA00010515"/>
    </source>
</evidence>
<evidence type="ECO:0000256" key="2">
    <source>
        <dbReference type="ARBA" id="ARBA00022801"/>
    </source>
</evidence>
<dbReference type="FunFam" id="3.40.50.1820:FF:000089">
    <property type="entry name" value="Alpha/beta hydrolase"/>
    <property type="match status" value="1"/>
</dbReference>
<dbReference type="AlphaFoldDB" id="A0A517I600"/>
<dbReference type="Pfam" id="PF07859">
    <property type="entry name" value="Abhydrolase_3"/>
    <property type="match status" value="1"/>
</dbReference>
<dbReference type="EMBL" id="CP042161">
    <property type="protein sequence ID" value="QDS34323.1"/>
    <property type="molecule type" value="Genomic_DNA"/>
</dbReference>
<protein>
    <submittedName>
        <fullName evidence="4">Alpha/beta hydrolase</fullName>
    </submittedName>
</protein>
<dbReference type="Gene3D" id="3.40.50.1820">
    <property type="entry name" value="alpha/beta hydrolase"/>
    <property type="match status" value="1"/>
</dbReference>
<evidence type="ECO:0000313" key="4">
    <source>
        <dbReference type="EMBL" id="QDS34323.1"/>
    </source>
</evidence>
<organism evidence="4 5">
    <name type="scientific">Brevibacillus brevis</name>
    <name type="common">Bacillus brevis</name>
    <dbReference type="NCBI Taxonomy" id="1393"/>
    <lineage>
        <taxon>Bacteria</taxon>
        <taxon>Bacillati</taxon>
        <taxon>Bacillota</taxon>
        <taxon>Bacilli</taxon>
        <taxon>Bacillales</taxon>
        <taxon>Paenibacillaceae</taxon>
        <taxon>Brevibacillus</taxon>
    </lineage>
</organism>
<keyword evidence="2 4" id="KW-0378">Hydrolase</keyword>